<comment type="caution">
    <text evidence="2">The sequence shown here is derived from an EMBL/GenBank/DDBJ whole genome shotgun (WGS) entry which is preliminary data.</text>
</comment>
<dbReference type="EMBL" id="CAJHUC010002569">
    <property type="protein sequence ID" value="CAD7704000.1"/>
    <property type="molecule type" value="Genomic_DNA"/>
</dbReference>
<protein>
    <submittedName>
        <fullName evidence="2">Uncharacterized protein</fullName>
    </submittedName>
</protein>
<keyword evidence="3" id="KW-1185">Reference proteome</keyword>
<feature type="region of interest" description="Disordered" evidence="1">
    <location>
        <begin position="1"/>
        <end position="22"/>
    </location>
</feature>
<sequence>MDDARTPLMDGSPSPFQRSRTVPMVDHNPSMNIRLVDQIANQPSITAHGLWELADLPLDQEGSAIPSAAVLAAGEGSVNPGITIRDIWNLIQGGAETSQLIKKCPGMVTSAIKLDGVRRLGDMKVE</sequence>
<evidence type="ECO:0000313" key="3">
    <source>
        <dbReference type="Proteomes" id="UP000708148"/>
    </source>
</evidence>
<reference evidence="2" key="1">
    <citation type="submission" date="2020-12" db="EMBL/GenBank/DDBJ databases">
        <authorList>
            <person name="Iha C."/>
        </authorList>
    </citation>
    <scope>NUCLEOTIDE SEQUENCE</scope>
</reference>
<accession>A0A8S1J8G0</accession>
<organism evidence="2 3">
    <name type="scientific">Ostreobium quekettii</name>
    <dbReference type="NCBI Taxonomy" id="121088"/>
    <lineage>
        <taxon>Eukaryota</taxon>
        <taxon>Viridiplantae</taxon>
        <taxon>Chlorophyta</taxon>
        <taxon>core chlorophytes</taxon>
        <taxon>Ulvophyceae</taxon>
        <taxon>TCBD clade</taxon>
        <taxon>Bryopsidales</taxon>
        <taxon>Ostreobineae</taxon>
        <taxon>Ostreobiaceae</taxon>
        <taxon>Ostreobium</taxon>
    </lineage>
</organism>
<evidence type="ECO:0000256" key="1">
    <source>
        <dbReference type="SAM" id="MobiDB-lite"/>
    </source>
</evidence>
<dbReference type="AlphaFoldDB" id="A0A8S1J8G0"/>
<feature type="non-terminal residue" evidence="2">
    <location>
        <position position="126"/>
    </location>
</feature>
<proteinExistence type="predicted"/>
<evidence type="ECO:0000313" key="2">
    <source>
        <dbReference type="EMBL" id="CAD7704000.1"/>
    </source>
</evidence>
<gene>
    <name evidence="2" type="ORF">OSTQU699_LOCUS9357</name>
</gene>
<name>A0A8S1J8G0_9CHLO</name>
<dbReference type="Proteomes" id="UP000708148">
    <property type="component" value="Unassembled WGS sequence"/>
</dbReference>